<dbReference type="AlphaFoldDB" id="A0A371I3D8"/>
<feature type="non-terminal residue" evidence="5">
    <location>
        <position position="1"/>
    </location>
</feature>
<dbReference type="SUPFAM" id="SSF48576">
    <property type="entry name" value="Terpenoid synthases"/>
    <property type="match status" value="1"/>
</dbReference>
<evidence type="ECO:0000313" key="6">
    <source>
        <dbReference type="Proteomes" id="UP000257109"/>
    </source>
</evidence>
<comment type="caution">
    <text evidence="5">The sequence shown here is derived from an EMBL/GenBank/DDBJ whole genome shotgun (WGS) entry which is preliminary data.</text>
</comment>
<name>A0A371I3D8_MUCPR</name>
<reference evidence="5" key="1">
    <citation type="submission" date="2018-05" db="EMBL/GenBank/DDBJ databases">
        <title>Draft genome of Mucuna pruriens seed.</title>
        <authorList>
            <person name="Nnadi N.E."/>
            <person name="Vos R."/>
            <person name="Hasami M.H."/>
            <person name="Devisetty U.K."/>
            <person name="Aguiy J.C."/>
        </authorList>
    </citation>
    <scope>NUCLEOTIDE SEQUENCE [LARGE SCALE GENOMIC DNA]</scope>
    <source>
        <strain evidence="5">JCA_2017</strain>
    </source>
</reference>
<gene>
    <name evidence="5" type="ORF">CR513_06054</name>
</gene>
<dbReference type="EMBL" id="QJKJ01001024">
    <property type="protein sequence ID" value="RDY09551.1"/>
    <property type="molecule type" value="Genomic_DNA"/>
</dbReference>
<accession>A0A371I3D8</accession>
<dbReference type="InterPro" id="IPR050148">
    <property type="entry name" value="Terpene_synthase-like"/>
</dbReference>
<evidence type="ECO:0000256" key="1">
    <source>
        <dbReference type="ARBA" id="ARBA00001946"/>
    </source>
</evidence>
<dbReference type="GO" id="GO:0010333">
    <property type="term" value="F:terpene synthase activity"/>
    <property type="evidence" value="ECO:0007669"/>
    <property type="project" value="InterPro"/>
</dbReference>
<evidence type="ECO:0000259" key="4">
    <source>
        <dbReference type="Pfam" id="PF03936"/>
    </source>
</evidence>
<dbReference type="OrthoDB" id="1877784at2759"/>
<proteinExistence type="predicted"/>
<protein>
    <submittedName>
        <fullName evidence="5">(-)-germacrene D synthase</fullName>
    </submittedName>
</protein>
<evidence type="ECO:0000256" key="3">
    <source>
        <dbReference type="ARBA" id="ARBA00023239"/>
    </source>
</evidence>
<dbReference type="PANTHER" id="PTHR31225">
    <property type="entry name" value="OS04G0344100 PROTEIN-RELATED"/>
    <property type="match status" value="1"/>
</dbReference>
<keyword evidence="3" id="KW-0456">Lyase</keyword>
<dbReference type="PANTHER" id="PTHR31225:SF221">
    <property type="entry name" value="(-)-GERMACRENE D SYNTHASE"/>
    <property type="match status" value="1"/>
</dbReference>
<dbReference type="InterPro" id="IPR008949">
    <property type="entry name" value="Isoprenoid_synthase_dom_sf"/>
</dbReference>
<comment type="cofactor">
    <cofactor evidence="1">
        <name>Mg(2+)</name>
        <dbReference type="ChEBI" id="CHEBI:18420"/>
    </cofactor>
</comment>
<dbReference type="GO" id="GO:0000287">
    <property type="term" value="F:magnesium ion binding"/>
    <property type="evidence" value="ECO:0007669"/>
    <property type="project" value="InterPro"/>
</dbReference>
<dbReference type="Pfam" id="PF03936">
    <property type="entry name" value="Terpene_synth_C"/>
    <property type="match status" value="1"/>
</dbReference>
<sequence length="156" mass="17996">MKRIVRAHMIENMVSLKLDTNNRRVHANRIEKVLIWATSDPIIVAASTIICRLMDDIVGDEFEQERTHVVSSIECYMKQHKTSRQYAIDELRKMKDINKVCLIPTQVPITFLIRVINFTRVIDVLYKAEDNYTNAGGILKDHIKALLVNKMSISIS</sequence>
<organism evidence="5 6">
    <name type="scientific">Mucuna pruriens</name>
    <name type="common">Velvet bean</name>
    <name type="synonym">Dolichos pruriens</name>
    <dbReference type="NCBI Taxonomy" id="157652"/>
    <lineage>
        <taxon>Eukaryota</taxon>
        <taxon>Viridiplantae</taxon>
        <taxon>Streptophyta</taxon>
        <taxon>Embryophyta</taxon>
        <taxon>Tracheophyta</taxon>
        <taxon>Spermatophyta</taxon>
        <taxon>Magnoliopsida</taxon>
        <taxon>eudicotyledons</taxon>
        <taxon>Gunneridae</taxon>
        <taxon>Pentapetalae</taxon>
        <taxon>rosids</taxon>
        <taxon>fabids</taxon>
        <taxon>Fabales</taxon>
        <taxon>Fabaceae</taxon>
        <taxon>Papilionoideae</taxon>
        <taxon>50 kb inversion clade</taxon>
        <taxon>NPAAA clade</taxon>
        <taxon>indigoferoid/millettioid clade</taxon>
        <taxon>Phaseoleae</taxon>
        <taxon>Mucuna</taxon>
    </lineage>
</organism>
<feature type="domain" description="Terpene synthase metal-binding" evidence="4">
    <location>
        <begin position="32"/>
        <end position="96"/>
    </location>
</feature>
<keyword evidence="6" id="KW-1185">Reference proteome</keyword>
<dbReference type="Proteomes" id="UP000257109">
    <property type="component" value="Unassembled WGS sequence"/>
</dbReference>
<keyword evidence="2" id="KW-0479">Metal-binding</keyword>
<evidence type="ECO:0000256" key="2">
    <source>
        <dbReference type="ARBA" id="ARBA00022723"/>
    </source>
</evidence>
<dbReference type="InterPro" id="IPR005630">
    <property type="entry name" value="Terpene_synthase_metal-bd"/>
</dbReference>
<evidence type="ECO:0000313" key="5">
    <source>
        <dbReference type="EMBL" id="RDY09551.1"/>
    </source>
</evidence>
<dbReference type="Gene3D" id="1.10.600.10">
    <property type="entry name" value="Farnesyl Diphosphate Synthase"/>
    <property type="match status" value="1"/>
</dbReference>
<dbReference type="STRING" id="157652.A0A371I3D8"/>
<dbReference type="GO" id="GO:0016114">
    <property type="term" value="P:terpenoid biosynthetic process"/>
    <property type="evidence" value="ECO:0007669"/>
    <property type="project" value="InterPro"/>
</dbReference>